<name>A0A016UJ11_9BILA</name>
<gene>
    <name evidence="2" type="primary">Acey_s0039.g64</name>
    <name evidence="2" type="ORF">Y032_0039g64</name>
</gene>
<feature type="signal peptide" evidence="1">
    <location>
        <begin position="1"/>
        <end position="18"/>
    </location>
</feature>
<protein>
    <submittedName>
        <fullName evidence="2">Uncharacterized protein</fullName>
    </submittedName>
</protein>
<comment type="caution">
    <text evidence="2">The sequence shown here is derived from an EMBL/GenBank/DDBJ whole genome shotgun (WGS) entry which is preliminary data.</text>
</comment>
<dbReference type="EMBL" id="JARK01001375">
    <property type="protein sequence ID" value="EYC14886.1"/>
    <property type="molecule type" value="Genomic_DNA"/>
</dbReference>
<accession>A0A016UJ11</accession>
<keyword evidence="1" id="KW-0732">Signal</keyword>
<dbReference type="Proteomes" id="UP000024635">
    <property type="component" value="Unassembled WGS sequence"/>
</dbReference>
<sequence>MVPAKSTSAAWFVKGVLCFLADEIATHFRAVNICGEFHEKLFVLGNFRVLISPNSIDLEKRPKKLNSAPKIDA</sequence>
<evidence type="ECO:0000256" key="1">
    <source>
        <dbReference type="SAM" id="SignalP"/>
    </source>
</evidence>
<reference evidence="3" key="1">
    <citation type="journal article" date="2015" name="Nat. Genet.">
        <title>The genome and transcriptome of the zoonotic hookworm Ancylostoma ceylanicum identify infection-specific gene families.</title>
        <authorList>
            <person name="Schwarz E.M."/>
            <person name="Hu Y."/>
            <person name="Antoshechkin I."/>
            <person name="Miller M.M."/>
            <person name="Sternberg P.W."/>
            <person name="Aroian R.V."/>
        </authorList>
    </citation>
    <scope>NUCLEOTIDE SEQUENCE</scope>
    <source>
        <strain evidence="3">HY135</strain>
    </source>
</reference>
<evidence type="ECO:0000313" key="3">
    <source>
        <dbReference type="Proteomes" id="UP000024635"/>
    </source>
</evidence>
<proteinExistence type="predicted"/>
<keyword evidence="3" id="KW-1185">Reference proteome</keyword>
<dbReference type="AlphaFoldDB" id="A0A016UJ11"/>
<organism evidence="2 3">
    <name type="scientific">Ancylostoma ceylanicum</name>
    <dbReference type="NCBI Taxonomy" id="53326"/>
    <lineage>
        <taxon>Eukaryota</taxon>
        <taxon>Metazoa</taxon>
        <taxon>Ecdysozoa</taxon>
        <taxon>Nematoda</taxon>
        <taxon>Chromadorea</taxon>
        <taxon>Rhabditida</taxon>
        <taxon>Rhabditina</taxon>
        <taxon>Rhabditomorpha</taxon>
        <taxon>Strongyloidea</taxon>
        <taxon>Ancylostomatidae</taxon>
        <taxon>Ancylostomatinae</taxon>
        <taxon>Ancylostoma</taxon>
    </lineage>
</organism>
<evidence type="ECO:0000313" key="2">
    <source>
        <dbReference type="EMBL" id="EYC14886.1"/>
    </source>
</evidence>
<feature type="chain" id="PRO_5001488328" evidence="1">
    <location>
        <begin position="19"/>
        <end position="73"/>
    </location>
</feature>